<organism evidence="1 2">
    <name type="scientific">Cupriavidus metallidurans (strain ATCC 43123 / DSM 2839 / NBRC 102507 / CH34)</name>
    <name type="common">Ralstonia metallidurans</name>
    <dbReference type="NCBI Taxonomy" id="266264"/>
    <lineage>
        <taxon>Bacteria</taxon>
        <taxon>Pseudomonadati</taxon>
        <taxon>Pseudomonadota</taxon>
        <taxon>Betaproteobacteria</taxon>
        <taxon>Burkholderiales</taxon>
        <taxon>Burkholderiaceae</taxon>
        <taxon>Cupriavidus</taxon>
    </lineage>
</organism>
<dbReference type="AlphaFoldDB" id="Q1L9J9"/>
<accession>Q1L9J9</accession>
<dbReference type="Proteomes" id="UP000002429">
    <property type="component" value="Plasmid pMOL28"/>
</dbReference>
<evidence type="ECO:0000313" key="2">
    <source>
        <dbReference type="Proteomes" id="UP000002429"/>
    </source>
</evidence>
<dbReference type="EMBL" id="CP000355">
    <property type="protein sequence ID" value="ABF13177.1"/>
    <property type="molecule type" value="Genomic_DNA"/>
</dbReference>
<reference evidence="2" key="1">
    <citation type="journal article" date="2010" name="PLoS ONE">
        <title>The complete genome sequence of Cupriavidus metallidurans strain CH34, a master survivalist in harsh and anthropogenic environments.</title>
        <authorList>
            <person name="Janssen P.J."/>
            <person name="Van Houdt R."/>
            <person name="Moors H."/>
            <person name="Monsieurs P."/>
            <person name="Morin N."/>
            <person name="Michaux A."/>
            <person name="Benotmane M.A."/>
            <person name="Leys N."/>
            <person name="Vallaeys T."/>
            <person name="Lapidus A."/>
            <person name="Monchy S."/>
            <person name="Medigue C."/>
            <person name="Taghavi S."/>
            <person name="McCorkle S."/>
            <person name="Dunn J."/>
            <person name="van der Lelie D."/>
            <person name="Mergeay M."/>
        </authorList>
    </citation>
    <scope>NUCLEOTIDE SEQUENCE [LARGE SCALE GENOMIC DNA]</scope>
    <source>
        <strain evidence="2">ATCC 43123 / DSM 2839 / NBRC 102507 / CH34</strain>
    </source>
</reference>
<evidence type="ECO:0000313" key="1">
    <source>
        <dbReference type="EMBL" id="ABF13177.1"/>
    </source>
</evidence>
<geneLocation type="plasmid" evidence="1 2">
    <name>pMOL28</name>
</geneLocation>
<dbReference type="HOGENOM" id="CLU_1022592_0_0_4"/>
<dbReference type="KEGG" id="rme:Rmet_6318"/>
<protein>
    <submittedName>
        <fullName evidence="1">Uncharacterized protein</fullName>
    </submittedName>
</protein>
<keyword evidence="2" id="KW-1185">Reference proteome</keyword>
<proteinExistence type="predicted"/>
<name>Q1L9J9_CUPMC</name>
<keyword evidence="1" id="KW-0614">Plasmid</keyword>
<gene>
    <name evidence="1" type="ordered locus">Rmet_6318</name>
</gene>
<sequence length="272" mass="30252">MNLPRTMRCAERARANSIYILNEAQYAHENRQARIAFMKFMNYHVRMETKNRPVPNRRITYKAAGSSGVARTTVVPTDAGRRIFADKLLERVVELAGDEVHSQKMTVAFLDRLILGAAEALGEVGTKPTTQNGPVDALQAARERGRQYALEELQQPENLSLRDAAAYAGRSDRAINEARLSGQLYALVPPGKQRGLRYPQWQFDAEASRLAAVLAPFIAAKASCWVVHHFMQRPLEVLDGARPMDWVMDAARPIAPLVEVINARYAGEQGAA</sequence>